<dbReference type="GO" id="GO:0045893">
    <property type="term" value="P:positive regulation of DNA-templated transcription"/>
    <property type="evidence" value="ECO:0007669"/>
    <property type="project" value="TreeGrafter"/>
</dbReference>
<name>A0AAV3Q5F0_LITER</name>
<feature type="domain" description="BHLH" evidence="6">
    <location>
        <begin position="178"/>
        <end position="229"/>
    </location>
</feature>
<dbReference type="InterPro" id="IPR036638">
    <property type="entry name" value="HLH_DNA-bd_sf"/>
</dbReference>
<dbReference type="InterPro" id="IPR054502">
    <property type="entry name" value="bHLH-TF_ACT-like_plant"/>
</dbReference>
<reference evidence="7 8" key="1">
    <citation type="submission" date="2024-01" db="EMBL/GenBank/DDBJ databases">
        <title>The complete chloroplast genome sequence of Lithospermum erythrorhizon: insights into the phylogenetic relationship among Boraginaceae species and the maternal lineages of purple gromwells.</title>
        <authorList>
            <person name="Okada T."/>
            <person name="Watanabe K."/>
        </authorList>
    </citation>
    <scope>NUCLEOTIDE SEQUENCE [LARGE SCALE GENOMIC DNA]</scope>
</reference>
<dbReference type="SUPFAM" id="SSF55021">
    <property type="entry name" value="ACT-like"/>
    <property type="match status" value="1"/>
</dbReference>
<dbReference type="InterPro" id="IPR011598">
    <property type="entry name" value="bHLH_dom"/>
</dbReference>
<dbReference type="GO" id="GO:0010052">
    <property type="term" value="P:guard cell differentiation"/>
    <property type="evidence" value="ECO:0007669"/>
    <property type="project" value="InterPro"/>
</dbReference>
<comment type="caution">
    <text evidence="7">The sequence shown here is derived from an EMBL/GenBank/DDBJ whole genome shotgun (WGS) entry which is preliminary data.</text>
</comment>
<dbReference type="PANTHER" id="PTHR46684:SF6">
    <property type="entry name" value="TRANSCRIPTION FACTOR FAMA"/>
    <property type="match status" value="1"/>
</dbReference>
<evidence type="ECO:0000256" key="5">
    <source>
        <dbReference type="ARBA" id="ARBA00023242"/>
    </source>
</evidence>
<evidence type="ECO:0000256" key="1">
    <source>
        <dbReference type="ARBA" id="ARBA00004123"/>
    </source>
</evidence>
<gene>
    <name evidence="7" type="ORF">LIER_38842</name>
</gene>
<dbReference type="SUPFAM" id="SSF47459">
    <property type="entry name" value="HLH, helix-loop-helix DNA-binding domain"/>
    <property type="match status" value="1"/>
</dbReference>
<keyword evidence="4" id="KW-0804">Transcription</keyword>
<keyword evidence="8" id="KW-1185">Reference proteome</keyword>
<keyword evidence="2" id="KW-0805">Transcription regulation</keyword>
<comment type="subcellular location">
    <subcellularLocation>
        <location evidence="1">Nucleus</location>
    </subcellularLocation>
</comment>
<dbReference type="GO" id="GO:0003700">
    <property type="term" value="F:DNA-binding transcription factor activity"/>
    <property type="evidence" value="ECO:0007669"/>
    <property type="project" value="InterPro"/>
</dbReference>
<keyword evidence="3 7" id="KW-0238">DNA-binding</keyword>
<dbReference type="GO" id="GO:0003677">
    <property type="term" value="F:DNA binding"/>
    <property type="evidence" value="ECO:0007669"/>
    <property type="project" value="UniProtKB-KW"/>
</dbReference>
<dbReference type="AlphaFoldDB" id="A0AAV3Q5F0"/>
<dbReference type="EMBL" id="BAABME010020087">
    <property type="protein sequence ID" value="GAA0159322.1"/>
    <property type="molecule type" value="Genomic_DNA"/>
</dbReference>
<dbReference type="Pfam" id="PF22754">
    <property type="entry name" value="bHLH-TF_ACT-like_plant"/>
    <property type="match status" value="1"/>
</dbReference>
<dbReference type="Proteomes" id="UP001454036">
    <property type="component" value="Unassembled WGS sequence"/>
</dbReference>
<protein>
    <submittedName>
        <fullName evidence="7">DNA-binding transcription factor</fullName>
    </submittedName>
</protein>
<evidence type="ECO:0000256" key="2">
    <source>
        <dbReference type="ARBA" id="ARBA00023015"/>
    </source>
</evidence>
<dbReference type="InterPro" id="IPR044283">
    <property type="entry name" value="FAMA/SPEECHLESS/MUTE-like"/>
</dbReference>
<evidence type="ECO:0000256" key="3">
    <source>
        <dbReference type="ARBA" id="ARBA00023125"/>
    </source>
</evidence>
<dbReference type="Gene3D" id="4.10.280.10">
    <property type="entry name" value="Helix-loop-helix DNA-binding domain"/>
    <property type="match status" value="1"/>
</dbReference>
<dbReference type="GO" id="GO:0005634">
    <property type="term" value="C:nucleus"/>
    <property type="evidence" value="ECO:0007669"/>
    <property type="project" value="UniProtKB-SubCell"/>
</dbReference>
<proteinExistence type="predicted"/>
<dbReference type="PANTHER" id="PTHR46684">
    <property type="entry name" value="TRANSCRIPTION FACTOR FAMA"/>
    <property type="match status" value="1"/>
</dbReference>
<dbReference type="SMART" id="SM00353">
    <property type="entry name" value="HLH"/>
    <property type="match status" value="1"/>
</dbReference>
<dbReference type="Pfam" id="PF00010">
    <property type="entry name" value="HLH"/>
    <property type="match status" value="1"/>
</dbReference>
<dbReference type="CDD" id="cd11448">
    <property type="entry name" value="bHLH_AtFAMA_like"/>
    <property type="match status" value="1"/>
</dbReference>
<evidence type="ECO:0000313" key="7">
    <source>
        <dbReference type="EMBL" id="GAA0159322.1"/>
    </source>
</evidence>
<evidence type="ECO:0000313" key="8">
    <source>
        <dbReference type="Proteomes" id="UP001454036"/>
    </source>
</evidence>
<keyword evidence="5" id="KW-0539">Nucleus</keyword>
<dbReference type="InterPro" id="IPR045865">
    <property type="entry name" value="ACT-like_dom_sf"/>
</dbReference>
<sequence>MTISVFSKPNISFHDGHHLQQQNHHFMNNQVVGETSSNNENISNNNIQQHQTLSTMSLLYGSADTHDKLSVTDVMQFADFVPKLALNNQSRTSEEEEDNTTAIDPDYFHTIPFHNGNQDHGYNAIMMEGERGATIHQLQFPGETNNIEKCPVIETTCTTNGTKRKRPRTAKTSEEVESQRMIHIAVERNRRKQMNEHLSVLRSLMPASYVQRGDQASIIGGAIEFVRELEQLLQCLEFQKRRRLYGDNCPIIPIGDSSLLSSTIPMQQQTPFLPPNMALSCDVDDHDQMRQLVDYEAAGVLLQEETAESKSCLADVEVKILGVDGIIKILSKTRPGQLIKTIAALEDMQLNILHTNITTIEQTVLYSFNVKIDGEAMYRAGDIANSVQQILSLIHANNAIANIMLPS</sequence>
<dbReference type="PROSITE" id="PS50888">
    <property type="entry name" value="BHLH"/>
    <property type="match status" value="1"/>
</dbReference>
<organism evidence="7 8">
    <name type="scientific">Lithospermum erythrorhizon</name>
    <name type="common">Purple gromwell</name>
    <name type="synonym">Lithospermum officinale var. erythrorhizon</name>
    <dbReference type="NCBI Taxonomy" id="34254"/>
    <lineage>
        <taxon>Eukaryota</taxon>
        <taxon>Viridiplantae</taxon>
        <taxon>Streptophyta</taxon>
        <taxon>Embryophyta</taxon>
        <taxon>Tracheophyta</taxon>
        <taxon>Spermatophyta</taxon>
        <taxon>Magnoliopsida</taxon>
        <taxon>eudicotyledons</taxon>
        <taxon>Gunneridae</taxon>
        <taxon>Pentapetalae</taxon>
        <taxon>asterids</taxon>
        <taxon>lamiids</taxon>
        <taxon>Boraginales</taxon>
        <taxon>Boraginaceae</taxon>
        <taxon>Boraginoideae</taxon>
        <taxon>Lithospermeae</taxon>
        <taxon>Lithospermum</taxon>
    </lineage>
</organism>
<dbReference type="GO" id="GO:0046983">
    <property type="term" value="F:protein dimerization activity"/>
    <property type="evidence" value="ECO:0007669"/>
    <property type="project" value="InterPro"/>
</dbReference>
<dbReference type="FunFam" id="4.10.280.10:FF:000050">
    <property type="entry name" value="Basic helix-loop-helix transcription factor"/>
    <property type="match status" value="1"/>
</dbReference>
<accession>A0AAV3Q5F0</accession>
<evidence type="ECO:0000256" key="4">
    <source>
        <dbReference type="ARBA" id="ARBA00023163"/>
    </source>
</evidence>
<evidence type="ECO:0000259" key="6">
    <source>
        <dbReference type="PROSITE" id="PS50888"/>
    </source>
</evidence>